<evidence type="ECO:0000313" key="1">
    <source>
        <dbReference type="EMBL" id="MCP3732009.1"/>
    </source>
</evidence>
<sequence length="230" mass="25960">MAGLDLIFDIDLDQIAGVRDDLTRSHLRAAKDAVADTTKWLERELEAITRGAVPGRLWRAWASNVYPREKGKIARDPAGEVYVNGRDRTVGAMTFWSKPGRIVGKRGQWLAIPSAAVPRRGRKRQPLTPVEVEAEFNKELIFLPPGRGSKYASLVLEGVTNGRTGAFRPRTRQRVAADRRRGIERHLERILMFTLIPFVAHRNAFAVEPVVFRAGRRLTDEYVARAGRIR</sequence>
<dbReference type="EMBL" id="JAMLDX010000014">
    <property type="protein sequence ID" value="MCP3732009.1"/>
    <property type="molecule type" value="Genomic_DNA"/>
</dbReference>
<comment type="caution">
    <text evidence="1">The sequence shown here is derived from an EMBL/GenBank/DDBJ whole genome shotgun (WGS) entry which is preliminary data.</text>
</comment>
<proteinExistence type="predicted"/>
<dbReference type="RefSeq" id="WP_254295081.1">
    <property type="nucleotide sequence ID" value="NZ_JAMLDX010000014.1"/>
</dbReference>
<gene>
    <name evidence="1" type="ORF">M9978_16410</name>
</gene>
<evidence type="ECO:0000313" key="2">
    <source>
        <dbReference type="Proteomes" id="UP001139451"/>
    </source>
</evidence>
<dbReference type="AlphaFoldDB" id="A0A9X2KLY0"/>
<organism evidence="1 2">
    <name type="scientific">Sphingomonas tagetis</name>
    <dbReference type="NCBI Taxonomy" id="2949092"/>
    <lineage>
        <taxon>Bacteria</taxon>
        <taxon>Pseudomonadati</taxon>
        <taxon>Pseudomonadota</taxon>
        <taxon>Alphaproteobacteria</taxon>
        <taxon>Sphingomonadales</taxon>
        <taxon>Sphingomonadaceae</taxon>
        <taxon>Sphingomonas</taxon>
    </lineage>
</organism>
<dbReference type="Proteomes" id="UP001139451">
    <property type="component" value="Unassembled WGS sequence"/>
</dbReference>
<reference evidence="1" key="1">
    <citation type="submission" date="2022-05" db="EMBL/GenBank/DDBJ databases">
        <title>Sphingomonas sp. strain MG17 Genome sequencing and assembly.</title>
        <authorList>
            <person name="Kim I."/>
        </authorList>
    </citation>
    <scope>NUCLEOTIDE SEQUENCE</scope>
    <source>
        <strain evidence="1">MG17</strain>
    </source>
</reference>
<accession>A0A9X2KLY0</accession>
<protein>
    <submittedName>
        <fullName evidence="1">Uncharacterized protein</fullName>
    </submittedName>
</protein>
<keyword evidence="2" id="KW-1185">Reference proteome</keyword>
<name>A0A9X2KLY0_9SPHN</name>